<organism evidence="1 2">
    <name type="scientific">Sphaeroforma arctica JP610</name>
    <dbReference type="NCBI Taxonomy" id="667725"/>
    <lineage>
        <taxon>Eukaryota</taxon>
        <taxon>Ichthyosporea</taxon>
        <taxon>Ichthyophonida</taxon>
        <taxon>Sphaeroforma</taxon>
    </lineage>
</organism>
<dbReference type="SUPFAM" id="SSF56784">
    <property type="entry name" value="HAD-like"/>
    <property type="match status" value="1"/>
</dbReference>
<dbReference type="AlphaFoldDB" id="A0A0L0G5Q0"/>
<accession>A0A0L0G5Q0</accession>
<dbReference type="NCBIfam" id="TIGR01668">
    <property type="entry name" value="YqeG_hyp_ppase"/>
    <property type="match status" value="1"/>
</dbReference>
<dbReference type="RefSeq" id="XP_014158252.1">
    <property type="nucleotide sequence ID" value="XM_014302777.1"/>
</dbReference>
<dbReference type="OrthoDB" id="198652at2759"/>
<dbReference type="eggNOG" id="KOG2961">
    <property type="taxonomic scope" value="Eukaryota"/>
</dbReference>
<evidence type="ECO:0000313" key="2">
    <source>
        <dbReference type="Proteomes" id="UP000054560"/>
    </source>
</evidence>
<dbReference type="GeneID" id="25903934"/>
<dbReference type="InterPro" id="IPR023214">
    <property type="entry name" value="HAD_sf"/>
</dbReference>
<proteinExistence type="predicted"/>
<dbReference type="GO" id="GO:0008962">
    <property type="term" value="F:phosphatidylglycerophosphatase activity"/>
    <property type="evidence" value="ECO:0007669"/>
    <property type="project" value="InterPro"/>
</dbReference>
<dbReference type="Gene3D" id="3.40.50.1000">
    <property type="entry name" value="HAD superfamily/HAD-like"/>
    <property type="match status" value="1"/>
</dbReference>
<reference evidence="1 2" key="1">
    <citation type="submission" date="2011-02" db="EMBL/GenBank/DDBJ databases">
        <title>The Genome Sequence of Sphaeroforma arctica JP610.</title>
        <authorList>
            <consortium name="The Broad Institute Genome Sequencing Platform"/>
            <person name="Russ C."/>
            <person name="Cuomo C."/>
            <person name="Young S.K."/>
            <person name="Zeng Q."/>
            <person name="Gargeya S."/>
            <person name="Alvarado L."/>
            <person name="Berlin A."/>
            <person name="Chapman S.B."/>
            <person name="Chen Z."/>
            <person name="Freedman E."/>
            <person name="Gellesch M."/>
            <person name="Goldberg J."/>
            <person name="Griggs A."/>
            <person name="Gujja S."/>
            <person name="Heilman E."/>
            <person name="Heiman D."/>
            <person name="Howarth C."/>
            <person name="Mehta T."/>
            <person name="Neiman D."/>
            <person name="Pearson M."/>
            <person name="Roberts A."/>
            <person name="Saif S."/>
            <person name="Shea T."/>
            <person name="Shenoy N."/>
            <person name="Sisk P."/>
            <person name="Stolte C."/>
            <person name="Sykes S."/>
            <person name="White J."/>
            <person name="Yandava C."/>
            <person name="Burger G."/>
            <person name="Gray M.W."/>
            <person name="Holland P.W.H."/>
            <person name="King N."/>
            <person name="Lang F.B.F."/>
            <person name="Roger A.J."/>
            <person name="Ruiz-Trillo I."/>
            <person name="Haas B."/>
            <person name="Nusbaum C."/>
            <person name="Birren B."/>
        </authorList>
    </citation>
    <scope>NUCLEOTIDE SEQUENCE [LARGE SCALE GENOMIC DNA]</scope>
    <source>
        <strain evidence="1 2">JP610</strain>
    </source>
</reference>
<sequence length="227" mass="25630">MSQSWNGTAVRLAFDVMFKRQWLAIPHVTVTDIRYINFCELKKAGCRAVVYDKDNCITNPYEDHISLRVKPGWDECLRVFGRENVLIMSNSAGSSDDKDFEKARHLDNVLGVQVVKHGGKKPGGHDAILQALGGKDVKLEELAFVGDRLLTDVVFGNLGGMLTIHTQPFSLKRDNRVAKSVRTMENALMLPFFRWLRHNRYRGALNERVQTHPLLSGAGLTRTEPLE</sequence>
<dbReference type="EMBL" id="KQ241770">
    <property type="protein sequence ID" value="KNC84350.1"/>
    <property type="molecule type" value="Genomic_DNA"/>
</dbReference>
<name>A0A0L0G5Q0_9EUKA</name>
<dbReference type="InterPro" id="IPR036412">
    <property type="entry name" value="HAD-like_sf"/>
</dbReference>
<dbReference type="Pfam" id="PF09419">
    <property type="entry name" value="PGP_phosphatase"/>
    <property type="match status" value="1"/>
</dbReference>
<dbReference type="STRING" id="667725.A0A0L0G5Q0"/>
<dbReference type="InterPro" id="IPR010021">
    <property type="entry name" value="PGPP1/Gep4"/>
</dbReference>
<keyword evidence="2" id="KW-1185">Reference proteome</keyword>
<evidence type="ECO:0000313" key="1">
    <source>
        <dbReference type="EMBL" id="KNC84350.1"/>
    </source>
</evidence>
<protein>
    <submittedName>
        <fullName evidence="1">HAD superfamily (Subfamily IIIA) phosphatase</fullName>
    </submittedName>
</protein>
<dbReference type="Proteomes" id="UP000054560">
    <property type="component" value="Unassembled WGS sequence"/>
</dbReference>
<dbReference type="InterPro" id="IPR027706">
    <property type="entry name" value="PGP_Pase"/>
</dbReference>
<gene>
    <name evidence="1" type="ORF">SARC_03430</name>
</gene>